<dbReference type="Pfam" id="PF04069">
    <property type="entry name" value="OpuAC"/>
    <property type="match status" value="2"/>
</dbReference>
<keyword evidence="2" id="KW-0813">Transport</keyword>
<organism evidence="7 8">
    <name type="scientific">Geomicrobium sediminis</name>
    <dbReference type="NCBI Taxonomy" id="1347788"/>
    <lineage>
        <taxon>Bacteria</taxon>
        <taxon>Bacillati</taxon>
        <taxon>Bacillota</taxon>
        <taxon>Bacilli</taxon>
        <taxon>Bacillales</taxon>
        <taxon>Geomicrobium</taxon>
    </lineage>
</organism>
<dbReference type="PANTHER" id="PTHR47737">
    <property type="entry name" value="GLYCINE BETAINE/PROLINE BETAINE TRANSPORT SYSTEM PERMEASE PROTEIN PROW"/>
    <property type="match status" value="1"/>
</dbReference>
<dbReference type="RefSeq" id="WP_204697466.1">
    <property type="nucleotide sequence ID" value="NZ_JAFBEC010000005.1"/>
</dbReference>
<protein>
    <submittedName>
        <fullName evidence="7">Glycine betaine/proline transport system substrate-binding protein</fullName>
    </submittedName>
</protein>
<gene>
    <name evidence="7" type="ORF">JOD17_002070</name>
</gene>
<accession>A0ABS2PDD6</accession>
<feature type="signal peptide" evidence="5">
    <location>
        <begin position="1"/>
        <end position="23"/>
    </location>
</feature>
<proteinExistence type="predicted"/>
<dbReference type="InterPro" id="IPR007210">
    <property type="entry name" value="ABC_Gly_betaine_transp_sub-bd"/>
</dbReference>
<comment type="subcellular location">
    <subcellularLocation>
        <location evidence="1">Cell membrane</location>
    </subcellularLocation>
</comment>
<keyword evidence="4" id="KW-0472">Membrane</keyword>
<sequence length="293" mass="32615">MNTKKFTMLGVTSSLAFTLAACGDEDTSNQTIQEQLDYEIIGIDAGTGVMASTDVAIETYDLDFNVLSSSDAAMTSELGSRYAEEEPIVVTAWTPHWKFIEYDLKFLDDPELAFGESEDIHTVVHPSVEEEHPSAFEVLDRFYWTEEDMGYVQGLLYEGTDDDEAAIDWIADNRDVVDEWIEDVEPVDGDEFLLASGAWDSERSSTAVVKHVLEEIGYEVSVNNLEVTIMWQAVAQGDAHAHVAAWLPHTHAAQYESFQDDVLDLGPNLEGARIGLAVPSYMDIDSIEDLRED</sequence>
<keyword evidence="5" id="KW-0732">Signal</keyword>
<evidence type="ECO:0000256" key="5">
    <source>
        <dbReference type="SAM" id="SignalP"/>
    </source>
</evidence>
<comment type="caution">
    <text evidence="7">The sequence shown here is derived from an EMBL/GenBank/DDBJ whole genome shotgun (WGS) entry which is preliminary data.</text>
</comment>
<dbReference type="Gene3D" id="3.40.190.100">
    <property type="entry name" value="Glycine betaine-binding periplasmic protein, domain 2"/>
    <property type="match status" value="1"/>
</dbReference>
<feature type="domain" description="ABC-type glycine betaine transport system substrate-binding" evidence="6">
    <location>
        <begin position="195"/>
        <end position="291"/>
    </location>
</feature>
<dbReference type="Proteomes" id="UP000741863">
    <property type="component" value="Unassembled WGS sequence"/>
</dbReference>
<evidence type="ECO:0000313" key="7">
    <source>
        <dbReference type="EMBL" id="MBM7632976.1"/>
    </source>
</evidence>
<keyword evidence="8" id="KW-1185">Reference proteome</keyword>
<evidence type="ECO:0000256" key="3">
    <source>
        <dbReference type="ARBA" id="ARBA00022475"/>
    </source>
</evidence>
<name>A0ABS2PDD6_9BACL</name>
<feature type="domain" description="ABC-type glycine betaine transport system substrate-binding" evidence="6">
    <location>
        <begin position="31"/>
        <end position="171"/>
    </location>
</feature>
<evidence type="ECO:0000256" key="1">
    <source>
        <dbReference type="ARBA" id="ARBA00004236"/>
    </source>
</evidence>
<feature type="chain" id="PRO_5047368071" evidence="5">
    <location>
        <begin position="24"/>
        <end position="293"/>
    </location>
</feature>
<dbReference type="SUPFAM" id="SSF53850">
    <property type="entry name" value="Periplasmic binding protein-like II"/>
    <property type="match status" value="2"/>
</dbReference>
<evidence type="ECO:0000259" key="6">
    <source>
        <dbReference type="Pfam" id="PF04069"/>
    </source>
</evidence>
<dbReference type="EMBL" id="JAFBEC010000005">
    <property type="protein sequence ID" value="MBM7632976.1"/>
    <property type="molecule type" value="Genomic_DNA"/>
</dbReference>
<dbReference type="PANTHER" id="PTHR47737:SF1">
    <property type="entry name" value="GLYCINE BETAINE_PROLINE BETAINE TRANSPORT SYSTEM PERMEASE PROTEIN PROW"/>
    <property type="match status" value="1"/>
</dbReference>
<evidence type="ECO:0000256" key="4">
    <source>
        <dbReference type="ARBA" id="ARBA00023136"/>
    </source>
</evidence>
<keyword evidence="3" id="KW-1003">Cell membrane</keyword>
<dbReference type="PROSITE" id="PS51257">
    <property type="entry name" value="PROKAR_LIPOPROTEIN"/>
    <property type="match status" value="1"/>
</dbReference>
<evidence type="ECO:0000256" key="2">
    <source>
        <dbReference type="ARBA" id="ARBA00022448"/>
    </source>
</evidence>
<reference evidence="7 8" key="1">
    <citation type="submission" date="2021-01" db="EMBL/GenBank/DDBJ databases">
        <title>Genomic Encyclopedia of Type Strains, Phase IV (KMG-IV): sequencing the most valuable type-strain genomes for metagenomic binning, comparative biology and taxonomic classification.</title>
        <authorList>
            <person name="Goeker M."/>
        </authorList>
    </citation>
    <scope>NUCLEOTIDE SEQUENCE [LARGE SCALE GENOMIC DNA]</scope>
    <source>
        <strain evidence="7 8">DSM 25540</strain>
    </source>
</reference>
<dbReference type="Gene3D" id="3.10.105.10">
    <property type="entry name" value="Dipeptide-binding Protein, Domain 3"/>
    <property type="match status" value="1"/>
</dbReference>
<evidence type="ECO:0000313" key="8">
    <source>
        <dbReference type="Proteomes" id="UP000741863"/>
    </source>
</evidence>